<name>A0A1G7XDP3_9FLAO</name>
<dbReference type="SUPFAM" id="SSF52540">
    <property type="entry name" value="P-loop containing nucleoside triphosphate hydrolases"/>
    <property type="match status" value="1"/>
</dbReference>
<dbReference type="STRING" id="470826.SAMN04488027_10841"/>
<evidence type="ECO:0000259" key="1">
    <source>
        <dbReference type="PROSITE" id="PS50104"/>
    </source>
</evidence>
<dbReference type="Gene3D" id="3.40.50.10140">
    <property type="entry name" value="Toll/interleukin-1 receptor homology (TIR) domain"/>
    <property type="match status" value="1"/>
</dbReference>
<dbReference type="InterPro" id="IPR011990">
    <property type="entry name" value="TPR-like_helical_dom_sf"/>
</dbReference>
<dbReference type="EMBL" id="FNCW01000008">
    <property type="protein sequence ID" value="SDG82223.1"/>
    <property type="molecule type" value="Genomic_DNA"/>
</dbReference>
<reference evidence="2 3" key="1">
    <citation type="submission" date="2016-10" db="EMBL/GenBank/DDBJ databases">
        <authorList>
            <person name="de Groot N.N."/>
        </authorList>
    </citation>
    <scope>NUCLEOTIDE SEQUENCE [LARGE SCALE GENOMIC DNA]</scope>
    <source>
        <strain evidence="2 3">DSM 19803</strain>
    </source>
</reference>
<sequence length="773" mass="90357">MNRAFLSHSSQQKELIKKIASNLGKSNCVFDEYEFESGMPLFEEILASLEKTELFVLFISDDSLNSKWVQKEITLARRNLEIDENKRIFPILIDKSIDVVQDSRIPDWLKDYLMKPYQDHFIITKKIRQRLREISFDQNPLFKAKENLFVGRNSLFEDFEAKIFSLNDVKPNSIIVSGLEGIGRRTFLKNALKRTNKIKEFYTPIILSLDSKDSIEDFIIKLQDFDDETSSEFLAELQKLSFSEKIQEAKNLLNKVQESNEIIFVIDSGCIVKPTSKVAEWYLEIIKTQKHKEIFTLNIVSRFRPSNGLLRLRKDIIHFHVTTLSEKDTEKLFVKYCDMLKLDLVNSDAKAILEVMNGTPSQVQYSVEYIKEYGIKDAAKNINELVDFGETQVYYLIDMVKSKGENSSSLLTLLSSFEFVSYEFIYSITENSSETEKLLDDFYILGIFDLVGANKEYIKVHYSIRDYLRRSKEKISSEYSKKLRQSIKNFITHENEHSDFKDISELLFNIKGAILEGHKLPEKYYIPSFVLKTIVELYYQGNYKNVISLIDKILENPSRLEDSLEREFRYWLCLTLARNRSSRFEIEIDHLDGSDYDFLYGFFLRFKGQFDGAMTFLKRALKKHSNSQKSKRELVNILLLRQDYKMAIDLAKQNYEQQKLNAFHIQAYFICLIRKPYLSKDDKAVIEDLFKSIEKSYDSKAKEIASVMKGEYEYYVKKNIPDAIAILRTCIKTNSSKHYPRKALEELYNNTGMTAAKNELSDKYGLVNKSFTD</sequence>
<dbReference type="OrthoDB" id="8435646at2"/>
<dbReference type="Proteomes" id="UP000199296">
    <property type="component" value="Unassembled WGS sequence"/>
</dbReference>
<gene>
    <name evidence="2" type="ORF">SAMN04488027_10841</name>
</gene>
<dbReference type="InterPro" id="IPR035897">
    <property type="entry name" value="Toll_tir_struct_dom_sf"/>
</dbReference>
<organism evidence="2 3">
    <name type="scientific">Psychroflexus sediminis</name>
    <dbReference type="NCBI Taxonomy" id="470826"/>
    <lineage>
        <taxon>Bacteria</taxon>
        <taxon>Pseudomonadati</taxon>
        <taxon>Bacteroidota</taxon>
        <taxon>Flavobacteriia</taxon>
        <taxon>Flavobacteriales</taxon>
        <taxon>Flavobacteriaceae</taxon>
        <taxon>Psychroflexus</taxon>
    </lineage>
</organism>
<keyword evidence="3" id="KW-1185">Reference proteome</keyword>
<dbReference type="Gene3D" id="1.25.40.10">
    <property type="entry name" value="Tetratricopeptide repeat domain"/>
    <property type="match status" value="1"/>
</dbReference>
<protein>
    <submittedName>
        <fullName evidence="2">TIR domain-containing protein</fullName>
    </submittedName>
</protein>
<dbReference type="Pfam" id="PF13676">
    <property type="entry name" value="TIR_2"/>
    <property type="match status" value="1"/>
</dbReference>
<dbReference type="SUPFAM" id="SSF48452">
    <property type="entry name" value="TPR-like"/>
    <property type="match status" value="1"/>
</dbReference>
<evidence type="ECO:0000313" key="3">
    <source>
        <dbReference type="Proteomes" id="UP000199296"/>
    </source>
</evidence>
<dbReference type="AlphaFoldDB" id="A0A1G7XDP3"/>
<dbReference type="PROSITE" id="PS50104">
    <property type="entry name" value="TIR"/>
    <property type="match status" value="1"/>
</dbReference>
<feature type="domain" description="TIR" evidence="1">
    <location>
        <begin position="1"/>
        <end position="131"/>
    </location>
</feature>
<dbReference type="RefSeq" id="WP_093368119.1">
    <property type="nucleotide sequence ID" value="NZ_FNCW01000008.1"/>
</dbReference>
<proteinExistence type="predicted"/>
<dbReference type="GO" id="GO:0007165">
    <property type="term" value="P:signal transduction"/>
    <property type="evidence" value="ECO:0007669"/>
    <property type="project" value="InterPro"/>
</dbReference>
<dbReference type="InterPro" id="IPR000157">
    <property type="entry name" value="TIR_dom"/>
</dbReference>
<dbReference type="InterPro" id="IPR027417">
    <property type="entry name" value="P-loop_NTPase"/>
</dbReference>
<dbReference type="SUPFAM" id="SSF52200">
    <property type="entry name" value="Toll/Interleukin receptor TIR domain"/>
    <property type="match status" value="1"/>
</dbReference>
<accession>A0A1G7XDP3</accession>
<evidence type="ECO:0000313" key="2">
    <source>
        <dbReference type="EMBL" id="SDG82223.1"/>
    </source>
</evidence>